<evidence type="ECO:0000256" key="4">
    <source>
        <dbReference type="ARBA" id="ARBA00022475"/>
    </source>
</evidence>
<dbReference type="Proteomes" id="UP001281024">
    <property type="component" value="Unassembled WGS sequence"/>
</dbReference>
<dbReference type="RefSeq" id="WP_002817325.1">
    <property type="nucleotide sequence ID" value="NZ_CP014324.1"/>
</dbReference>
<evidence type="ECO:0000313" key="15">
    <source>
        <dbReference type="Proteomes" id="UP000294726"/>
    </source>
</evidence>
<evidence type="ECO:0000256" key="8">
    <source>
        <dbReference type="ARBA" id="ARBA00023136"/>
    </source>
</evidence>
<reference evidence="11" key="3">
    <citation type="submission" date="2019-10" db="EMBL/GenBank/DDBJ databases">
        <title>Malate fermentation in French cider.</title>
        <authorList>
            <person name="Cousin F.J."/>
            <person name="Medina Fernandez S."/>
            <person name="Misery B."/>
            <person name="Laplace J.-M."/>
            <person name="Cretenet M."/>
        </authorList>
    </citation>
    <scope>NUCLEOTIDE SEQUENCE</scope>
    <source>
        <strain evidence="11">UCMA15129</strain>
    </source>
</reference>
<feature type="transmembrane region" description="Helical" evidence="9">
    <location>
        <begin position="200"/>
        <end position="218"/>
    </location>
</feature>
<sequence length="231" mass="25416">MQSIILDVNLWKFRSELISGIEVTLLISICAVVLGSIIGLFIAIMHMSKKRVVNVIATTYVEILRGTPLIVQLMFVYYAVPLILQAILSNFGSSIEINIPTIPAGIIAVAINSSAYVSEAIRAGFNSIDKGQTEAARSLGLPKKLTMRYVIIPQALKNIWPALGNEFVALIKESSIVLVIGTPDIMYQINNIRAVTFEPVAPLILSAVIYFVLTFGLTRIMKHFEGKMQHD</sequence>
<dbReference type="GeneID" id="75066334"/>
<keyword evidence="7 9" id="KW-1133">Transmembrane helix</keyword>
<keyword evidence="5 9" id="KW-0812">Transmembrane</keyword>
<accession>A0A483BE21</accession>
<keyword evidence="4" id="KW-1003">Cell membrane</keyword>
<evidence type="ECO:0000313" key="13">
    <source>
        <dbReference type="EMBL" id="VDB98717.1"/>
    </source>
</evidence>
<reference evidence="12 14" key="1">
    <citation type="journal article" date="2016" name="BMC Genomics">
        <title>Consensus pan-genome assembly of the specialised wine bacterium Oenococcus oeni.</title>
        <authorList>
            <person name="Sternes P.R."/>
            <person name="Borneman A.R."/>
        </authorList>
    </citation>
    <scope>NUCLEOTIDE SEQUENCE [LARGE SCALE GENOMIC DNA]</scope>
    <source>
        <strain evidence="12 14">AWRIB661</strain>
    </source>
</reference>
<organism evidence="12 14">
    <name type="scientific">Oenococcus oeni</name>
    <name type="common">Leuconostoc oenos</name>
    <dbReference type="NCBI Taxonomy" id="1247"/>
    <lineage>
        <taxon>Bacteria</taxon>
        <taxon>Bacillati</taxon>
        <taxon>Bacillota</taxon>
        <taxon>Bacilli</taxon>
        <taxon>Lactobacillales</taxon>
        <taxon>Lactobacillaceae</taxon>
        <taxon>Oenococcus</taxon>
    </lineage>
</organism>
<dbReference type="EMBL" id="LR031358">
    <property type="protein sequence ID" value="VDB98717.1"/>
    <property type="molecule type" value="Genomic_DNA"/>
</dbReference>
<dbReference type="NCBIfam" id="TIGR01726">
    <property type="entry name" value="HEQRo_perm_3TM"/>
    <property type="match status" value="1"/>
</dbReference>
<dbReference type="SUPFAM" id="SSF161098">
    <property type="entry name" value="MetI-like"/>
    <property type="match status" value="1"/>
</dbReference>
<dbReference type="PANTHER" id="PTHR30614:SF20">
    <property type="entry name" value="GLUTAMINE TRANSPORT SYSTEM PERMEASE PROTEIN GLNP"/>
    <property type="match status" value="1"/>
</dbReference>
<dbReference type="CDD" id="cd06261">
    <property type="entry name" value="TM_PBP2"/>
    <property type="match status" value="1"/>
</dbReference>
<evidence type="ECO:0000256" key="6">
    <source>
        <dbReference type="ARBA" id="ARBA00022970"/>
    </source>
</evidence>
<keyword evidence="6" id="KW-0029">Amino-acid transport</keyword>
<gene>
    <name evidence="13" type="primary">artQ</name>
    <name evidence="12" type="ORF">ATX59_07005</name>
    <name evidence="11" type="ORF">GA838_01610</name>
    <name evidence="13" type="ORF">OENI_1439</name>
</gene>
<dbReference type="InterPro" id="IPR035906">
    <property type="entry name" value="MetI-like_sf"/>
</dbReference>
<protein>
    <submittedName>
        <fullName evidence="11">ABC transporter permease subunit</fullName>
    </submittedName>
    <submittedName>
        <fullName evidence="12">Arginine ABC transporter permease</fullName>
    </submittedName>
    <submittedName>
        <fullName evidence="13">High affinity arginine ABC transporter (Permease)</fullName>
    </submittedName>
</protein>
<dbReference type="InterPro" id="IPR010065">
    <property type="entry name" value="AA_ABC_transptr_permease_3TM"/>
</dbReference>
<comment type="subcellular location">
    <subcellularLocation>
        <location evidence="1 9">Cell membrane</location>
        <topology evidence="1 9">Multi-pass membrane protein</topology>
    </subcellularLocation>
</comment>
<proteinExistence type="inferred from homology"/>
<feature type="transmembrane region" description="Helical" evidence="9">
    <location>
        <begin position="20"/>
        <end position="45"/>
    </location>
</feature>
<evidence type="ECO:0000256" key="1">
    <source>
        <dbReference type="ARBA" id="ARBA00004651"/>
    </source>
</evidence>
<evidence type="ECO:0000313" key="14">
    <source>
        <dbReference type="Proteomes" id="UP000181728"/>
    </source>
</evidence>
<dbReference type="Pfam" id="PF00528">
    <property type="entry name" value="BPD_transp_1"/>
    <property type="match status" value="1"/>
</dbReference>
<dbReference type="GO" id="GO:0022857">
    <property type="term" value="F:transmembrane transporter activity"/>
    <property type="evidence" value="ECO:0007669"/>
    <property type="project" value="InterPro"/>
</dbReference>
<evidence type="ECO:0000256" key="3">
    <source>
        <dbReference type="ARBA" id="ARBA00022448"/>
    </source>
</evidence>
<evidence type="ECO:0000313" key="12">
    <source>
        <dbReference type="EMBL" id="OIM20845.1"/>
    </source>
</evidence>
<dbReference type="GO" id="GO:0006865">
    <property type="term" value="P:amino acid transport"/>
    <property type="evidence" value="ECO:0007669"/>
    <property type="project" value="UniProtKB-KW"/>
</dbReference>
<dbReference type="AlphaFoldDB" id="A0A483BE21"/>
<reference evidence="13 15" key="2">
    <citation type="submission" date="2018-08" db="EMBL/GenBank/DDBJ databases">
        <authorList>
            <person name="Lorentzen P. G. S. M."/>
        </authorList>
    </citation>
    <scope>NUCLEOTIDE SEQUENCE [LARGE SCALE GENOMIC DNA]</scope>
    <source>
        <strain evidence="13 15">CRBO_1381</strain>
    </source>
</reference>
<dbReference type="InterPro" id="IPR000515">
    <property type="entry name" value="MetI-like"/>
</dbReference>
<feature type="transmembrane region" description="Helical" evidence="9">
    <location>
        <begin position="66"/>
        <end position="88"/>
    </location>
</feature>
<dbReference type="Proteomes" id="UP000181728">
    <property type="component" value="Unassembled WGS sequence"/>
</dbReference>
<dbReference type="EMBL" id="WERV01000001">
    <property type="protein sequence ID" value="MDV7714480.1"/>
    <property type="molecule type" value="Genomic_DNA"/>
</dbReference>
<evidence type="ECO:0000256" key="9">
    <source>
        <dbReference type="RuleBase" id="RU363032"/>
    </source>
</evidence>
<comment type="similarity">
    <text evidence="2">Belongs to the binding-protein-dependent transport system permease family. HisMQ subfamily.</text>
</comment>
<evidence type="ECO:0000256" key="2">
    <source>
        <dbReference type="ARBA" id="ARBA00010072"/>
    </source>
</evidence>
<evidence type="ECO:0000256" key="7">
    <source>
        <dbReference type="ARBA" id="ARBA00022989"/>
    </source>
</evidence>
<dbReference type="GO" id="GO:0043190">
    <property type="term" value="C:ATP-binding cassette (ABC) transporter complex"/>
    <property type="evidence" value="ECO:0007669"/>
    <property type="project" value="InterPro"/>
</dbReference>
<evidence type="ECO:0000313" key="11">
    <source>
        <dbReference type="EMBL" id="MDV7714480.1"/>
    </source>
</evidence>
<dbReference type="Gene3D" id="1.10.3720.10">
    <property type="entry name" value="MetI-like"/>
    <property type="match status" value="1"/>
</dbReference>
<evidence type="ECO:0000259" key="10">
    <source>
        <dbReference type="PROSITE" id="PS50928"/>
    </source>
</evidence>
<dbReference type="Proteomes" id="UP000294726">
    <property type="component" value="Chromosome"/>
</dbReference>
<evidence type="ECO:0000256" key="5">
    <source>
        <dbReference type="ARBA" id="ARBA00022692"/>
    </source>
</evidence>
<keyword evidence="8 9" id="KW-0472">Membrane</keyword>
<name>A0A483BE21_OENOE</name>
<dbReference type="InterPro" id="IPR043429">
    <property type="entry name" value="ArtM/GltK/GlnP/TcyL/YhdX-like"/>
</dbReference>
<dbReference type="PANTHER" id="PTHR30614">
    <property type="entry name" value="MEMBRANE COMPONENT OF AMINO ACID ABC TRANSPORTER"/>
    <property type="match status" value="1"/>
</dbReference>
<dbReference type="PROSITE" id="PS50928">
    <property type="entry name" value="ABC_TM1"/>
    <property type="match status" value="1"/>
</dbReference>
<keyword evidence="3 9" id="KW-0813">Transport</keyword>
<dbReference type="EMBL" id="MLOK01000047">
    <property type="protein sequence ID" value="OIM20845.1"/>
    <property type="molecule type" value="Genomic_DNA"/>
</dbReference>
<dbReference type="FunFam" id="1.10.3720.10:FF:000033">
    <property type="entry name" value="Polar amino acid ABC transporter permease"/>
    <property type="match status" value="1"/>
</dbReference>
<feature type="domain" description="ABC transmembrane type-1" evidence="10">
    <location>
        <begin position="21"/>
        <end position="221"/>
    </location>
</feature>